<reference evidence="1 2" key="1">
    <citation type="submission" date="2016-11" db="EMBL/GenBank/DDBJ databases">
        <authorList>
            <person name="Jaros S."/>
            <person name="Januszkiewicz K."/>
            <person name="Wedrychowicz H."/>
        </authorList>
    </citation>
    <scope>NUCLEOTIDE SEQUENCE [LARGE SCALE GENOMIC DNA]</scope>
    <source>
        <strain evidence="1 2">DSM 25479</strain>
    </source>
</reference>
<proteinExistence type="predicted"/>
<accession>A0A1M6GGD8</accession>
<evidence type="ECO:0000313" key="1">
    <source>
        <dbReference type="EMBL" id="SHJ09005.1"/>
    </source>
</evidence>
<dbReference type="EMBL" id="FQYI01000009">
    <property type="protein sequence ID" value="SHJ09005.1"/>
    <property type="molecule type" value="Genomic_DNA"/>
</dbReference>
<dbReference type="AlphaFoldDB" id="A0A1M6GGD8"/>
<protein>
    <submittedName>
        <fullName evidence="1">Uncharacterized protein</fullName>
    </submittedName>
</protein>
<name>A0A1M6GGD8_9FLAO</name>
<organism evidence="1 2">
    <name type="scientific">Cruoricaptor ignavus</name>
    <dbReference type="NCBI Taxonomy" id="1118202"/>
    <lineage>
        <taxon>Bacteria</taxon>
        <taxon>Pseudomonadati</taxon>
        <taxon>Bacteroidota</taxon>
        <taxon>Flavobacteriia</taxon>
        <taxon>Flavobacteriales</taxon>
        <taxon>Weeksellaceae</taxon>
        <taxon>Cruoricaptor</taxon>
    </lineage>
</organism>
<sequence length="29" mass="3254">MGTHKNSCEPHEYTQKYIGNKHKAVAALP</sequence>
<dbReference type="Proteomes" id="UP000184335">
    <property type="component" value="Unassembled WGS sequence"/>
</dbReference>
<evidence type="ECO:0000313" key="2">
    <source>
        <dbReference type="Proteomes" id="UP000184335"/>
    </source>
</evidence>
<gene>
    <name evidence="1" type="ORF">SAMN05443429_1094</name>
</gene>
<keyword evidence="2" id="KW-1185">Reference proteome</keyword>